<gene>
    <name evidence="1" type="ORF">SDC9_112615</name>
</gene>
<comment type="caution">
    <text evidence="1">The sequence shown here is derived from an EMBL/GenBank/DDBJ whole genome shotgun (WGS) entry which is preliminary data.</text>
</comment>
<dbReference type="Pfam" id="PF05947">
    <property type="entry name" value="T6SS_TssF"/>
    <property type="match status" value="1"/>
</dbReference>
<dbReference type="AlphaFoldDB" id="A0A645BK21"/>
<proteinExistence type="predicted"/>
<accession>A0A645BK21</accession>
<dbReference type="PANTHER" id="PTHR35370:SF1">
    <property type="entry name" value="TYPE VI SECRETION SYSTEM COMPONENT TSSF1"/>
    <property type="match status" value="1"/>
</dbReference>
<evidence type="ECO:0000313" key="1">
    <source>
        <dbReference type="EMBL" id="MPM65715.1"/>
    </source>
</evidence>
<dbReference type="InterPro" id="IPR010272">
    <property type="entry name" value="T6SS_TssF"/>
</dbReference>
<name>A0A645BK21_9ZZZZ</name>
<protein>
    <submittedName>
        <fullName evidence="1">Uncharacterized protein</fullName>
    </submittedName>
</protein>
<dbReference type="PANTHER" id="PTHR35370">
    <property type="entry name" value="CYTOPLASMIC PROTEIN-RELATED-RELATED"/>
    <property type="match status" value="1"/>
</dbReference>
<sequence length="79" mass="8746">MFARVRQPGPIVYGRGVDIHLTVDQAKFGGSSPWLFGAVLERFFARHVGINSATRLKMSTLQNGPFAEWATRLGMRPTA</sequence>
<dbReference type="EMBL" id="VSSQ01020672">
    <property type="protein sequence ID" value="MPM65715.1"/>
    <property type="molecule type" value="Genomic_DNA"/>
</dbReference>
<organism evidence="1">
    <name type="scientific">bioreactor metagenome</name>
    <dbReference type="NCBI Taxonomy" id="1076179"/>
    <lineage>
        <taxon>unclassified sequences</taxon>
        <taxon>metagenomes</taxon>
        <taxon>ecological metagenomes</taxon>
    </lineage>
</organism>
<reference evidence="1" key="1">
    <citation type="submission" date="2019-08" db="EMBL/GenBank/DDBJ databases">
        <authorList>
            <person name="Kucharzyk K."/>
            <person name="Murdoch R.W."/>
            <person name="Higgins S."/>
            <person name="Loffler F."/>
        </authorList>
    </citation>
    <scope>NUCLEOTIDE SEQUENCE</scope>
</reference>